<evidence type="ECO:0000313" key="1">
    <source>
        <dbReference type="EMBL" id="BAY67537.1"/>
    </source>
</evidence>
<dbReference type="Proteomes" id="UP000217507">
    <property type="component" value="Chromosome"/>
</dbReference>
<name>A0A1Z4KF46_ANAVA</name>
<sequence>MTPEIYCDYKVKLDNLFNQGEFSQRKCLCEGCKIFLQKFLFELTEEPFGW</sequence>
<dbReference type="AlphaFoldDB" id="A0A1Z4KF46"/>
<proteinExistence type="predicted"/>
<protein>
    <submittedName>
        <fullName evidence="1">Uncharacterized protein</fullName>
    </submittedName>
</protein>
<dbReference type="EMBL" id="AP018216">
    <property type="protein sequence ID" value="BAY67537.1"/>
    <property type="molecule type" value="Genomic_DNA"/>
</dbReference>
<evidence type="ECO:0000313" key="2">
    <source>
        <dbReference type="Proteomes" id="UP000217507"/>
    </source>
</evidence>
<accession>A0A1Z4KF46</accession>
<reference evidence="1 2" key="1">
    <citation type="submission" date="2017-06" db="EMBL/GenBank/DDBJ databases">
        <title>Genome sequencing of cyanobaciteial culture collection at National Institute for Environmental Studies (NIES).</title>
        <authorList>
            <person name="Hirose Y."/>
            <person name="Shimura Y."/>
            <person name="Fujisawa T."/>
            <person name="Nakamura Y."/>
            <person name="Kawachi M."/>
        </authorList>
    </citation>
    <scope>NUCLEOTIDE SEQUENCE [LARGE SCALE GENOMIC DNA]</scope>
    <source>
        <strain evidence="1 2">NIES-23</strain>
    </source>
</reference>
<gene>
    <name evidence="1" type="ORF">NIES23_03110</name>
</gene>
<organism evidence="1 2">
    <name type="scientific">Trichormus variabilis NIES-23</name>
    <dbReference type="NCBI Taxonomy" id="1973479"/>
    <lineage>
        <taxon>Bacteria</taxon>
        <taxon>Bacillati</taxon>
        <taxon>Cyanobacteriota</taxon>
        <taxon>Cyanophyceae</taxon>
        <taxon>Nostocales</taxon>
        <taxon>Nostocaceae</taxon>
        <taxon>Trichormus</taxon>
    </lineage>
</organism>